<keyword evidence="6" id="KW-0998">Cell outer membrane</keyword>
<keyword evidence="2" id="KW-0813">Transport</keyword>
<dbReference type="InterPro" id="IPR037066">
    <property type="entry name" value="Plug_dom_sf"/>
</dbReference>
<dbReference type="NCBIfam" id="TIGR04057">
    <property type="entry name" value="SusC_RagA_signa"/>
    <property type="match status" value="1"/>
</dbReference>
<keyword evidence="5" id="KW-0472">Membrane</keyword>
<dbReference type="InterPro" id="IPR023996">
    <property type="entry name" value="TonB-dep_OMP_SusC/RagA"/>
</dbReference>
<dbReference type="InterPro" id="IPR036942">
    <property type="entry name" value="Beta-barrel_TonB_sf"/>
</dbReference>
<dbReference type="Pfam" id="PF07715">
    <property type="entry name" value="Plug"/>
    <property type="match status" value="1"/>
</dbReference>
<evidence type="ECO:0000256" key="2">
    <source>
        <dbReference type="ARBA" id="ARBA00022448"/>
    </source>
</evidence>
<organism evidence="9">
    <name type="scientific">termite gut metagenome</name>
    <dbReference type="NCBI Taxonomy" id="433724"/>
    <lineage>
        <taxon>unclassified sequences</taxon>
        <taxon>metagenomes</taxon>
        <taxon>organismal metagenomes</taxon>
    </lineage>
</organism>
<evidence type="ECO:0000313" key="9">
    <source>
        <dbReference type="EMBL" id="KAA6328328.1"/>
    </source>
</evidence>
<evidence type="ECO:0000256" key="5">
    <source>
        <dbReference type="ARBA" id="ARBA00023136"/>
    </source>
</evidence>
<keyword evidence="3" id="KW-0812">Transmembrane</keyword>
<feature type="domain" description="TonB-dependent receptor plug" evidence="8">
    <location>
        <begin position="117"/>
        <end position="237"/>
    </location>
</feature>
<dbReference type="InterPro" id="IPR008969">
    <property type="entry name" value="CarboxyPept-like_regulatory"/>
</dbReference>
<proteinExistence type="predicted"/>
<dbReference type="PROSITE" id="PS52016">
    <property type="entry name" value="TONB_DEPENDENT_REC_3"/>
    <property type="match status" value="1"/>
</dbReference>
<dbReference type="InterPro" id="IPR023997">
    <property type="entry name" value="TonB-dep_OMP_SusC/RagA_CS"/>
</dbReference>
<evidence type="ECO:0000256" key="4">
    <source>
        <dbReference type="ARBA" id="ARBA00023077"/>
    </source>
</evidence>
<evidence type="ECO:0000256" key="1">
    <source>
        <dbReference type="ARBA" id="ARBA00004571"/>
    </source>
</evidence>
<dbReference type="EMBL" id="SNRY01001839">
    <property type="protein sequence ID" value="KAA6328328.1"/>
    <property type="molecule type" value="Genomic_DNA"/>
</dbReference>
<dbReference type="Gene3D" id="2.170.130.10">
    <property type="entry name" value="TonB-dependent receptor, plug domain"/>
    <property type="match status" value="1"/>
</dbReference>
<dbReference type="Gene3D" id="2.60.40.1120">
    <property type="entry name" value="Carboxypeptidase-like, regulatory domain"/>
    <property type="match status" value="1"/>
</dbReference>
<feature type="domain" description="TonB-dependent receptor-like beta-barrel" evidence="7">
    <location>
        <begin position="419"/>
        <end position="871"/>
    </location>
</feature>
<dbReference type="Pfam" id="PF00593">
    <property type="entry name" value="TonB_dep_Rec_b-barrel"/>
    <property type="match status" value="1"/>
</dbReference>
<sequence>MKHSFYLMLFMLFCVFSANAQQRVTGTITVAENEVPVDFATVTVKGTKNFVTTGANGSYAITVSGDSDALVFNSFGMKPKEIVVGKQTVINVVLESDVFNIDEVIVVAYGTAKKGTFTGAVSVVKQDVIKDAPELSFQNALNGKVSGLQVSLSTGQAGATPSIRVRGTGSMNASNEPLYVIDGVPVVSGSAGQLNDPLATSINNAMNSLNPADIENITVLKDAAASALYGSRAANGVILIQTKRGRSGKTKVDFRASFSFSSSFATDNYERANSEQQLEMEYELFWNAYKYENKTDIESSVYALGQLNNRFNKHGYSFSAPDNTVKSLTITGERAGTEYDWDDALFRTSTYQTYDVAVSGATDITNYYTSLSYTNEDGRSVLNNYERISGRLNLTQKIGKRFESTTNVSVSKSEQKGFNDSYNTGTNYFMQSRNLLWPIYHPTNYQDGTPWTARFGSLTYNFEYYKNTWDNGSNTLRLSAIETLTATILPELKFKTTLSFDNSHTEDFLYYSPENYSSTTTNGKIDNYNTNINKVVSSSTIDFNKEFATNHRIAILAGLEAEKNQTDYQRASGSNMPNSQLKVVSVAGKLDAAGYEWGHNMLSLLSRLEYTYKDIYYASGSYRRDGSSKLGIDTRWGDFWSVAGAWRITGEEFMQGMEWLSNLRLRASYGVNGTLPSPNYGHLSLTSYSNSKYMTNPGGVLNSIPNPNLSWETNNTTNIAVEFGLFNNKLNGIVEFFNRDSKNLLQDVPISRTTGLSTTLSNIGEMNNKGVEIELNGNILTAGDFSWDMGLTASIIKSKITDLYGGNDIIWYTPFDTRGKYIYREGYSPLSFYGLEWAGVDRETGKNLWYLNNDSQSDLTINGKPATYDYTKASEIIIGTADPDLYGGFNSSFKWKNFSLGLNFIYKNGGNTYDFSSGRVVADDGYFWERIRSKDYYENRWTPENKDAKYPMIIGLDLNDVLQQSSRHLHDADFLRLKSAILAYTLPRNLVQKTNISNARIYFNGTNLLTWAAYGIYDPEVGVDGTRGWEMPIGKTYTFGLEISF</sequence>
<dbReference type="InterPro" id="IPR000531">
    <property type="entry name" value="Beta-barrel_TonB"/>
</dbReference>
<dbReference type="Gene3D" id="2.40.170.20">
    <property type="entry name" value="TonB-dependent receptor, beta-barrel domain"/>
    <property type="match status" value="1"/>
</dbReference>
<comment type="subcellular location">
    <subcellularLocation>
        <location evidence="1">Cell outer membrane</location>
        <topology evidence="1">Multi-pass membrane protein</topology>
    </subcellularLocation>
</comment>
<dbReference type="InterPro" id="IPR012910">
    <property type="entry name" value="Plug_dom"/>
</dbReference>
<dbReference type="Pfam" id="PF13715">
    <property type="entry name" value="CarbopepD_reg_2"/>
    <property type="match status" value="1"/>
</dbReference>
<name>A0A5J4R3Z5_9ZZZZ</name>
<evidence type="ECO:0000256" key="3">
    <source>
        <dbReference type="ARBA" id="ARBA00022692"/>
    </source>
</evidence>
<protein>
    <submittedName>
        <fullName evidence="9">TonB-dependent receptor SusC</fullName>
    </submittedName>
</protein>
<dbReference type="InterPro" id="IPR039426">
    <property type="entry name" value="TonB-dep_rcpt-like"/>
</dbReference>
<keyword evidence="4" id="KW-0798">TonB box</keyword>
<dbReference type="AlphaFoldDB" id="A0A5J4R3Z5"/>
<reference evidence="9" key="1">
    <citation type="submission" date="2019-03" db="EMBL/GenBank/DDBJ databases">
        <title>Single cell metagenomics reveals metabolic interactions within the superorganism composed of flagellate Streblomastix strix and complex community of Bacteroidetes bacteria on its surface.</title>
        <authorList>
            <person name="Treitli S.C."/>
            <person name="Kolisko M."/>
            <person name="Husnik F."/>
            <person name="Keeling P."/>
            <person name="Hampl V."/>
        </authorList>
    </citation>
    <scope>NUCLEOTIDE SEQUENCE</scope>
    <source>
        <strain evidence="9">STM</strain>
    </source>
</reference>
<evidence type="ECO:0000259" key="8">
    <source>
        <dbReference type="Pfam" id="PF07715"/>
    </source>
</evidence>
<evidence type="ECO:0000256" key="6">
    <source>
        <dbReference type="ARBA" id="ARBA00023237"/>
    </source>
</evidence>
<evidence type="ECO:0000259" key="7">
    <source>
        <dbReference type="Pfam" id="PF00593"/>
    </source>
</evidence>
<accession>A0A5J4R3Z5</accession>
<dbReference type="GO" id="GO:0009279">
    <property type="term" value="C:cell outer membrane"/>
    <property type="evidence" value="ECO:0007669"/>
    <property type="project" value="UniProtKB-SubCell"/>
</dbReference>
<gene>
    <name evidence="9" type="ORF">EZS27_022762</name>
</gene>
<comment type="caution">
    <text evidence="9">The sequence shown here is derived from an EMBL/GenBank/DDBJ whole genome shotgun (WGS) entry which is preliminary data.</text>
</comment>
<dbReference type="SUPFAM" id="SSF49464">
    <property type="entry name" value="Carboxypeptidase regulatory domain-like"/>
    <property type="match status" value="1"/>
</dbReference>
<dbReference type="SUPFAM" id="SSF56935">
    <property type="entry name" value="Porins"/>
    <property type="match status" value="1"/>
</dbReference>
<keyword evidence="9" id="KW-0675">Receptor</keyword>
<dbReference type="NCBIfam" id="TIGR04056">
    <property type="entry name" value="OMP_RagA_SusC"/>
    <property type="match status" value="1"/>
</dbReference>